<dbReference type="RefSeq" id="WP_153304314.1">
    <property type="nucleotide sequence ID" value="NZ_FUWR01000029.1"/>
</dbReference>
<dbReference type="AlphaFoldDB" id="A0A1T4S3Z5"/>
<evidence type="ECO:0000313" key="2">
    <source>
        <dbReference type="EMBL" id="SKA22541.1"/>
    </source>
</evidence>
<reference evidence="3" key="1">
    <citation type="submission" date="2017-02" db="EMBL/GenBank/DDBJ databases">
        <authorList>
            <person name="Varghese N."/>
            <person name="Submissions S."/>
        </authorList>
    </citation>
    <scope>NUCLEOTIDE SEQUENCE [LARGE SCALE GENOMIC DNA]</scope>
    <source>
        <strain evidence="3">ATCC BAA-34</strain>
    </source>
</reference>
<gene>
    <name evidence="2" type="ORF">SAMN02745119_03208</name>
</gene>
<evidence type="ECO:0000256" key="1">
    <source>
        <dbReference type="SAM" id="Coils"/>
    </source>
</evidence>
<name>A0A1T4S3Z5_9BACT</name>
<evidence type="ECO:0000313" key="3">
    <source>
        <dbReference type="Proteomes" id="UP000190102"/>
    </source>
</evidence>
<protein>
    <submittedName>
        <fullName evidence="2">Uncharacterized protein</fullName>
    </submittedName>
</protein>
<dbReference type="STRING" id="115783.SAMN02745119_03208"/>
<keyword evidence="1" id="KW-0175">Coiled coil</keyword>
<dbReference type="EMBL" id="FUWR01000029">
    <property type="protein sequence ID" value="SKA22541.1"/>
    <property type="molecule type" value="Genomic_DNA"/>
</dbReference>
<dbReference type="Proteomes" id="UP000190102">
    <property type="component" value="Unassembled WGS sequence"/>
</dbReference>
<keyword evidence="3" id="KW-1185">Reference proteome</keyword>
<proteinExistence type="predicted"/>
<accession>A0A1T4S3Z5</accession>
<sequence length="51" mass="5708">MKKDTVLKLAKIAGAIQMIENVLTGQRKLCAQLEAQLNRLQEQRENLEGGN</sequence>
<feature type="coiled-coil region" evidence="1">
    <location>
        <begin position="23"/>
        <end position="50"/>
    </location>
</feature>
<organism evidence="2 3">
    <name type="scientific">Trichlorobacter thiogenes</name>
    <dbReference type="NCBI Taxonomy" id="115783"/>
    <lineage>
        <taxon>Bacteria</taxon>
        <taxon>Pseudomonadati</taxon>
        <taxon>Thermodesulfobacteriota</taxon>
        <taxon>Desulfuromonadia</taxon>
        <taxon>Geobacterales</taxon>
        <taxon>Geobacteraceae</taxon>
        <taxon>Trichlorobacter</taxon>
    </lineage>
</organism>